<sequence>MKYRSLLAVSLLLAAGPALATSCEESFAKKGNPFTGTTYSAWVSLPDLSVKSAIGQMHVVAKEAGMDILSEDADAGSMLIEEPETMAHKPLPMIISAANEGGVGTVTMLLKLNKGAFASGDGVRTEMCKMLAQLKPGTAGDQFAGKQIAVAPTAIAAGKLGFQLENQAKDNLAAIEPRYKDKQFIISGRVNGPVLKSGGTYNMGFELYDGDRYGQVAISCAFAANQAAYALTLKPREKVALSGTFDHFDQIGRVFWLKECRGS</sequence>
<gene>
    <name evidence="2" type="ORF">IP90_00229</name>
</gene>
<dbReference type="EMBL" id="VLKN01000001">
    <property type="protein sequence ID" value="TWI05967.1"/>
    <property type="molecule type" value="Genomic_DNA"/>
</dbReference>
<reference evidence="2 3" key="1">
    <citation type="journal article" date="2015" name="Stand. Genomic Sci.">
        <title>Genomic Encyclopedia of Bacterial and Archaeal Type Strains, Phase III: the genomes of soil and plant-associated and newly described type strains.</title>
        <authorList>
            <person name="Whitman W.B."/>
            <person name="Woyke T."/>
            <person name="Klenk H.P."/>
            <person name="Zhou Y."/>
            <person name="Lilburn T.G."/>
            <person name="Beck B.J."/>
            <person name="De Vos P."/>
            <person name="Vandamme P."/>
            <person name="Eisen J.A."/>
            <person name="Garrity G."/>
            <person name="Hugenholtz P."/>
            <person name="Kyrpides N.C."/>
        </authorList>
    </citation>
    <scope>NUCLEOTIDE SEQUENCE [LARGE SCALE GENOMIC DNA]</scope>
    <source>
        <strain evidence="2 3">CGMCC 1.10821</strain>
    </source>
</reference>
<proteinExistence type="predicted"/>
<accession>A0A562LEA3</accession>
<dbReference type="Proteomes" id="UP000315167">
    <property type="component" value="Unassembled WGS sequence"/>
</dbReference>
<feature type="signal peptide" evidence="1">
    <location>
        <begin position="1"/>
        <end position="20"/>
    </location>
</feature>
<comment type="caution">
    <text evidence="2">The sequence shown here is derived from an EMBL/GenBank/DDBJ whole genome shotgun (WGS) entry which is preliminary data.</text>
</comment>
<name>A0A562LEA3_9GAMM</name>
<evidence type="ECO:0000313" key="2">
    <source>
        <dbReference type="EMBL" id="TWI05967.1"/>
    </source>
</evidence>
<evidence type="ECO:0008006" key="4">
    <source>
        <dbReference type="Google" id="ProtNLM"/>
    </source>
</evidence>
<evidence type="ECO:0000256" key="1">
    <source>
        <dbReference type="SAM" id="SignalP"/>
    </source>
</evidence>
<dbReference type="AlphaFoldDB" id="A0A562LEA3"/>
<keyword evidence="1" id="KW-0732">Signal</keyword>
<dbReference type="OrthoDB" id="7444926at2"/>
<protein>
    <recommendedName>
        <fullName evidence="4">Lipoprotein</fullName>
    </recommendedName>
</protein>
<evidence type="ECO:0000313" key="3">
    <source>
        <dbReference type="Proteomes" id="UP000315167"/>
    </source>
</evidence>
<dbReference type="RefSeq" id="WP_144897779.1">
    <property type="nucleotide sequence ID" value="NZ_VLKN01000001.1"/>
</dbReference>
<keyword evidence="3" id="KW-1185">Reference proteome</keyword>
<feature type="chain" id="PRO_5021792824" description="Lipoprotein" evidence="1">
    <location>
        <begin position="21"/>
        <end position="263"/>
    </location>
</feature>
<organism evidence="2 3">
    <name type="scientific">Luteimonas cucumeris</name>
    <dbReference type="NCBI Taxonomy" id="985012"/>
    <lineage>
        <taxon>Bacteria</taxon>
        <taxon>Pseudomonadati</taxon>
        <taxon>Pseudomonadota</taxon>
        <taxon>Gammaproteobacteria</taxon>
        <taxon>Lysobacterales</taxon>
        <taxon>Lysobacteraceae</taxon>
        <taxon>Luteimonas</taxon>
    </lineage>
</organism>
<dbReference type="PROSITE" id="PS51257">
    <property type="entry name" value="PROKAR_LIPOPROTEIN"/>
    <property type="match status" value="1"/>
</dbReference>